<dbReference type="PANTHER" id="PTHR33739">
    <property type="entry name" value="OS07G0681500 PROTEIN"/>
    <property type="match status" value="1"/>
</dbReference>
<comment type="caution">
    <text evidence="1">The sequence shown here is derived from an EMBL/GenBank/DDBJ whole genome shotgun (WGS) entry which is preliminary data.</text>
</comment>
<sequence>MPASLTKFFTQNCPKVATILDSENVSDGCLQTATDPSKAPVLVPDPTLQGLNDSDLTALVVDHTSDAVSHNKGKPPLLSADAFVHPDAKLENKKSEAPVLLRGVASLLNPVTSLVGKILPVSPNFLFEVQHTTTSRWPPSRELIAQNLLDFEWKFKHTILDQIKMHLLTTDGSVFVNAQSLVAIPNHVSPGRVREIANSHGHRSNQDVILEAVVLAQLVENGARNGSLVRVPQFSSLDNDDVETLMGELKPLDRTRDLGPLESKTQVDLELSNEREVPQESECGHLEAHRGEMQRVDDTIQESQRRHLAPLMPIFTPFHLKNERSKNGIEDLGSPTGGLIPGGPGADISGIYTEEILHDCRAELEQLFELALNGSDDEKISAATILCGSSLVCGWNVQEHTAYSITRLLSPSVPADYSGANSYLIAYAQMLNVLVGIVSVDCVQIFSLHGLVPQLAGSLMPIVRDSHPPSSGNAQKDRNKRRLSTVACSSSPEPVFVDSFPKLKNWRIINRRSHFVVSLTSGSSSSSGPGTEDFPFRRKLPAWDILEAVPFVVDAALTACAHGQLSPRDLVTGLKDLADFLPASLATIVSYFSAEVTRGVWKPVLMNGTDWLSPAANLSNVEKQIRRIIAASGVDVPSLSAGGSSPTTLPLPLAAFISLTITYKLDKAS</sequence>
<dbReference type="PANTHER" id="PTHR33739:SF5">
    <property type="entry name" value="MEDIATOR OF RNA POLYMERASE II TRANSCRIPTION SUBUNIT 33A"/>
    <property type="match status" value="1"/>
</dbReference>
<dbReference type="GO" id="GO:2000762">
    <property type="term" value="P:regulation of phenylpropanoid metabolic process"/>
    <property type="evidence" value="ECO:0007669"/>
    <property type="project" value="InterPro"/>
</dbReference>
<gene>
    <name evidence="1" type="ORF">Nepgr_033502</name>
</gene>
<proteinExistence type="predicted"/>
<accession>A0AAD3TMG2</accession>
<dbReference type="Proteomes" id="UP001279734">
    <property type="component" value="Unassembled WGS sequence"/>
</dbReference>
<reference evidence="1" key="1">
    <citation type="submission" date="2023-05" db="EMBL/GenBank/DDBJ databases">
        <title>Nepenthes gracilis genome sequencing.</title>
        <authorList>
            <person name="Fukushima K."/>
        </authorList>
    </citation>
    <scope>NUCLEOTIDE SEQUENCE</scope>
    <source>
        <strain evidence="1">SING2019-196</strain>
    </source>
</reference>
<name>A0AAD3TMG2_NEPGR</name>
<evidence type="ECO:0000313" key="2">
    <source>
        <dbReference type="Proteomes" id="UP001279734"/>
    </source>
</evidence>
<dbReference type="AlphaFoldDB" id="A0AAD3TMG2"/>
<dbReference type="EMBL" id="BSYO01000040">
    <property type="protein sequence ID" value="GMH31658.1"/>
    <property type="molecule type" value="Genomic_DNA"/>
</dbReference>
<dbReference type="GO" id="GO:0016592">
    <property type="term" value="C:mediator complex"/>
    <property type="evidence" value="ECO:0007669"/>
    <property type="project" value="InterPro"/>
</dbReference>
<keyword evidence="2" id="KW-1185">Reference proteome</keyword>
<dbReference type="InterPro" id="IPR039638">
    <property type="entry name" value="MED33A/B"/>
</dbReference>
<organism evidence="1 2">
    <name type="scientific">Nepenthes gracilis</name>
    <name type="common">Slender pitcher plant</name>
    <dbReference type="NCBI Taxonomy" id="150966"/>
    <lineage>
        <taxon>Eukaryota</taxon>
        <taxon>Viridiplantae</taxon>
        <taxon>Streptophyta</taxon>
        <taxon>Embryophyta</taxon>
        <taxon>Tracheophyta</taxon>
        <taxon>Spermatophyta</taxon>
        <taxon>Magnoliopsida</taxon>
        <taxon>eudicotyledons</taxon>
        <taxon>Gunneridae</taxon>
        <taxon>Pentapetalae</taxon>
        <taxon>Caryophyllales</taxon>
        <taxon>Nepenthaceae</taxon>
        <taxon>Nepenthes</taxon>
    </lineage>
</organism>
<evidence type="ECO:0000313" key="1">
    <source>
        <dbReference type="EMBL" id="GMH31658.1"/>
    </source>
</evidence>
<protein>
    <submittedName>
        <fullName evidence="1">Uncharacterized protein</fullName>
    </submittedName>
</protein>